<sequence>MRSLFWKIFLSFWLLITALVLVLVITVQNRKNERLDMFRAHLVALVGSSGDFAVAEYEHAGDAGLAGAMERIRARVRGEIWIVDEGGRPLQGGALPADFLPLLRMTEDVAEKERVVLLRVPFVHDDKPYVALARLPAMRPPRVPPGQELAIQIPLAILISSFICFVLAKYIARPVTSLRVAAQRIARGDLEARANPRFEGRDELGELTRDFNRMASRLEATLSAQQRMFADVSHELRSPLSRLTLALELAKQRSGPAAATALERIEIEVGRLNDLVQQVLRLAKLESGVISDQHEVVSLTEVLGGIAADAEIEANAKQIEVVLKNEVSALVEGDAAVLRSAIENVVRNAIEYSPPQGQIELVQRKCGARTVAIEVADRGPGVAAEELTKMFEPFYRSDAARTRRAGGVGLGLAIAERAVVAHHGSIRAANREQAGLKIEIRLPLFGLETSVDAGASTAR</sequence>
<dbReference type="SMART" id="SM00387">
    <property type="entry name" value="HATPase_c"/>
    <property type="match status" value="1"/>
</dbReference>
<dbReference type="FunFam" id="3.30.565.10:FF:000006">
    <property type="entry name" value="Sensor histidine kinase WalK"/>
    <property type="match status" value="1"/>
</dbReference>
<dbReference type="InterPro" id="IPR036097">
    <property type="entry name" value="HisK_dim/P_sf"/>
</dbReference>
<dbReference type="CDD" id="cd00082">
    <property type="entry name" value="HisKA"/>
    <property type="match status" value="1"/>
</dbReference>
<dbReference type="InterPro" id="IPR003660">
    <property type="entry name" value="HAMP_dom"/>
</dbReference>
<evidence type="ECO:0000256" key="10">
    <source>
        <dbReference type="ARBA" id="ARBA00022840"/>
    </source>
</evidence>
<keyword evidence="12" id="KW-0902">Two-component regulatory system</keyword>
<evidence type="ECO:0000256" key="8">
    <source>
        <dbReference type="ARBA" id="ARBA00022741"/>
    </source>
</evidence>
<dbReference type="SMART" id="SM00388">
    <property type="entry name" value="HisKA"/>
    <property type="match status" value="1"/>
</dbReference>
<dbReference type="EMBL" id="JACPNR010000010">
    <property type="protein sequence ID" value="MBI2678754.1"/>
    <property type="molecule type" value="Genomic_DNA"/>
</dbReference>
<evidence type="ECO:0000256" key="3">
    <source>
        <dbReference type="ARBA" id="ARBA00012438"/>
    </source>
</evidence>
<feature type="domain" description="HAMP" evidence="16">
    <location>
        <begin position="169"/>
        <end position="223"/>
    </location>
</feature>
<keyword evidence="4" id="KW-1003">Cell membrane</keyword>
<dbReference type="AlphaFoldDB" id="A0A932A8Q1"/>
<evidence type="ECO:0000256" key="6">
    <source>
        <dbReference type="ARBA" id="ARBA00022679"/>
    </source>
</evidence>
<name>A0A932A8Q1_9BACT</name>
<evidence type="ECO:0000256" key="2">
    <source>
        <dbReference type="ARBA" id="ARBA00004651"/>
    </source>
</evidence>
<dbReference type="GO" id="GO:0005524">
    <property type="term" value="F:ATP binding"/>
    <property type="evidence" value="ECO:0007669"/>
    <property type="project" value="UniProtKB-KW"/>
</dbReference>
<comment type="caution">
    <text evidence="17">The sequence shown here is derived from an EMBL/GenBank/DDBJ whole genome shotgun (WGS) entry which is preliminary data.</text>
</comment>
<keyword evidence="7 14" id="KW-0812">Transmembrane</keyword>
<dbReference type="SMART" id="SM00304">
    <property type="entry name" value="HAMP"/>
    <property type="match status" value="1"/>
</dbReference>
<dbReference type="GO" id="GO:0000155">
    <property type="term" value="F:phosphorelay sensor kinase activity"/>
    <property type="evidence" value="ECO:0007669"/>
    <property type="project" value="InterPro"/>
</dbReference>
<dbReference type="InterPro" id="IPR005467">
    <property type="entry name" value="His_kinase_dom"/>
</dbReference>
<dbReference type="SUPFAM" id="SSF158472">
    <property type="entry name" value="HAMP domain-like"/>
    <property type="match status" value="1"/>
</dbReference>
<proteinExistence type="predicted"/>
<gene>
    <name evidence="17" type="ORF">HYX28_08225</name>
</gene>
<dbReference type="PANTHER" id="PTHR45528:SF1">
    <property type="entry name" value="SENSOR HISTIDINE KINASE CPXA"/>
    <property type="match status" value="1"/>
</dbReference>
<dbReference type="Pfam" id="PF00672">
    <property type="entry name" value="HAMP"/>
    <property type="match status" value="1"/>
</dbReference>
<dbReference type="Pfam" id="PF00512">
    <property type="entry name" value="HisKA"/>
    <property type="match status" value="1"/>
</dbReference>
<keyword evidence="5" id="KW-0597">Phosphoprotein</keyword>
<dbReference type="Proteomes" id="UP000779809">
    <property type="component" value="Unassembled WGS sequence"/>
</dbReference>
<evidence type="ECO:0000256" key="1">
    <source>
        <dbReference type="ARBA" id="ARBA00000085"/>
    </source>
</evidence>
<dbReference type="InterPro" id="IPR004358">
    <property type="entry name" value="Sig_transdc_His_kin-like_C"/>
</dbReference>
<keyword evidence="9" id="KW-0418">Kinase</keyword>
<feature type="transmembrane region" description="Helical" evidence="14">
    <location>
        <begin position="6"/>
        <end position="27"/>
    </location>
</feature>
<evidence type="ECO:0000313" key="18">
    <source>
        <dbReference type="Proteomes" id="UP000779809"/>
    </source>
</evidence>
<dbReference type="Gene3D" id="6.10.340.10">
    <property type="match status" value="1"/>
</dbReference>
<evidence type="ECO:0000256" key="9">
    <source>
        <dbReference type="ARBA" id="ARBA00022777"/>
    </source>
</evidence>
<dbReference type="InterPro" id="IPR036890">
    <property type="entry name" value="HATPase_C_sf"/>
</dbReference>
<evidence type="ECO:0000313" key="17">
    <source>
        <dbReference type="EMBL" id="MBI2678754.1"/>
    </source>
</evidence>
<protein>
    <recommendedName>
        <fullName evidence="3">histidine kinase</fullName>
        <ecNumber evidence="3">2.7.13.3</ecNumber>
    </recommendedName>
</protein>
<dbReference type="Gene3D" id="1.10.287.130">
    <property type="match status" value="1"/>
</dbReference>
<evidence type="ECO:0000256" key="11">
    <source>
        <dbReference type="ARBA" id="ARBA00022989"/>
    </source>
</evidence>
<dbReference type="PROSITE" id="PS50109">
    <property type="entry name" value="HIS_KIN"/>
    <property type="match status" value="1"/>
</dbReference>
<dbReference type="PANTHER" id="PTHR45528">
    <property type="entry name" value="SENSOR HISTIDINE KINASE CPXA"/>
    <property type="match status" value="1"/>
</dbReference>
<dbReference type="Gene3D" id="3.30.565.10">
    <property type="entry name" value="Histidine kinase-like ATPase, C-terminal domain"/>
    <property type="match status" value="1"/>
</dbReference>
<comment type="subcellular location">
    <subcellularLocation>
        <location evidence="2">Cell membrane</location>
        <topology evidence="2">Multi-pass membrane protein</topology>
    </subcellularLocation>
</comment>
<comment type="catalytic activity">
    <reaction evidence="1">
        <text>ATP + protein L-histidine = ADP + protein N-phospho-L-histidine.</text>
        <dbReference type="EC" id="2.7.13.3"/>
    </reaction>
</comment>
<keyword evidence="11 14" id="KW-1133">Transmembrane helix</keyword>
<dbReference type="PRINTS" id="PR00344">
    <property type="entry name" value="BCTRLSENSOR"/>
</dbReference>
<evidence type="ECO:0000256" key="12">
    <source>
        <dbReference type="ARBA" id="ARBA00023012"/>
    </source>
</evidence>
<feature type="domain" description="Histidine kinase" evidence="15">
    <location>
        <begin position="231"/>
        <end position="446"/>
    </location>
</feature>
<dbReference type="SUPFAM" id="SSF47384">
    <property type="entry name" value="Homodimeric domain of signal transducing histidine kinase"/>
    <property type="match status" value="1"/>
</dbReference>
<evidence type="ECO:0000256" key="13">
    <source>
        <dbReference type="ARBA" id="ARBA00023136"/>
    </source>
</evidence>
<reference evidence="17" key="1">
    <citation type="submission" date="2020-07" db="EMBL/GenBank/DDBJ databases">
        <title>Huge and variable diversity of episymbiotic CPR bacteria and DPANN archaea in groundwater ecosystems.</title>
        <authorList>
            <person name="He C.Y."/>
            <person name="Keren R."/>
            <person name="Whittaker M."/>
            <person name="Farag I.F."/>
            <person name="Doudna J."/>
            <person name="Cate J.H.D."/>
            <person name="Banfield J.F."/>
        </authorList>
    </citation>
    <scope>NUCLEOTIDE SEQUENCE</scope>
    <source>
        <strain evidence="17">NC_groundwater_580_Pr5_B-0.1um_64_19</strain>
    </source>
</reference>
<keyword evidence="13 14" id="KW-0472">Membrane</keyword>
<dbReference type="InterPro" id="IPR003661">
    <property type="entry name" value="HisK_dim/P_dom"/>
</dbReference>
<evidence type="ECO:0000259" key="16">
    <source>
        <dbReference type="PROSITE" id="PS50885"/>
    </source>
</evidence>
<evidence type="ECO:0000256" key="4">
    <source>
        <dbReference type="ARBA" id="ARBA00022475"/>
    </source>
</evidence>
<keyword evidence="6" id="KW-0808">Transferase</keyword>
<dbReference type="GO" id="GO:0005886">
    <property type="term" value="C:plasma membrane"/>
    <property type="evidence" value="ECO:0007669"/>
    <property type="project" value="UniProtKB-SubCell"/>
</dbReference>
<evidence type="ECO:0000256" key="7">
    <source>
        <dbReference type="ARBA" id="ARBA00022692"/>
    </source>
</evidence>
<evidence type="ECO:0000256" key="14">
    <source>
        <dbReference type="SAM" id="Phobius"/>
    </source>
</evidence>
<dbReference type="InterPro" id="IPR003594">
    <property type="entry name" value="HATPase_dom"/>
</dbReference>
<dbReference type="SUPFAM" id="SSF55874">
    <property type="entry name" value="ATPase domain of HSP90 chaperone/DNA topoisomerase II/histidine kinase"/>
    <property type="match status" value="1"/>
</dbReference>
<dbReference type="EC" id="2.7.13.3" evidence="3"/>
<evidence type="ECO:0000256" key="5">
    <source>
        <dbReference type="ARBA" id="ARBA00022553"/>
    </source>
</evidence>
<accession>A0A932A8Q1</accession>
<keyword evidence="8" id="KW-0547">Nucleotide-binding</keyword>
<dbReference type="CDD" id="cd06225">
    <property type="entry name" value="HAMP"/>
    <property type="match status" value="1"/>
</dbReference>
<keyword evidence="10" id="KW-0067">ATP-binding</keyword>
<dbReference type="Pfam" id="PF02518">
    <property type="entry name" value="HATPase_c"/>
    <property type="match status" value="1"/>
</dbReference>
<dbReference type="PROSITE" id="PS50885">
    <property type="entry name" value="HAMP"/>
    <property type="match status" value="1"/>
</dbReference>
<organism evidence="17 18">
    <name type="scientific">Candidatus Korobacter versatilis</name>
    <dbReference type="NCBI Taxonomy" id="658062"/>
    <lineage>
        <taxon>Bacteria</taxon>
        <taxon>Pseudomonadati</taxon>
        <taxon>Acidobacteriota</taxon>
        <taxon>Terriglobia</taxon>
        <taxon>Terriglobales</taxon>
        <taxon>Candidatus Korobacteraceae</taxon>
        <taxon>Candidatus Korobacter</taxon>
    </lineage>
</organism>
<evidence type="ECO:0000259" key="15">
    <source>
        <dbReference type="PROSITE" id="PS50109"/>
    </source>
</evidence>
<dbReference type="InterPro" id="IPR050398">
    <property type="entry name" value="HssS/ArlS-like"/>
</dbReference>